<protein>
    <recommendedName>
        <fullName evidence="1">PPC domain-containing protein</fullName>
    </recommendedName>
</protein>
<proteinExistence type="predicted"/>
<accession>F7XJE1</accession>
<dbReference type="PATRIC" id="fig|707241.3.peg.7232"/>
<name>F7XJE1_SINMM</name>
<dbReference type="Gene3D" id="3.30.1330.80">
    <property type="entry name" value="Hypothetical protein, similar to alpha- acetolactate decarboxylase, domain 2"/>
    <property type="match status" value="1"/>
</dbReference>
<dbReference type="Proteomes" id="UP000009045">
    <property type="component" value="Plasmid pSmeSM11d"/>
</dbReference>
<organism evidence="2 3">
    <name type="scientific">Sinorhizobium meliloti (strain SM11)</name>
    <dbReference type="NCBI Taxonomy" id="707241"/>
    <lineage>
        <taxon>Bacteria</taxon>
        <taxon>Pseudomonadati</taxon>
        <taxon>Pseudomonadota</taxon>
        <taxon>Alphaproteobacteria</taxon>
        <taxon>Hyphomicrobiales</taxon>
        <taxon>Rhizobiaceae</taxon>
        <taxon>Sinorhizobium/Ensifer group</taxon>
        <taxon>Sinorhizobium</taxon>
    </lineage>
</organism>
<feature type="domain" description="PPC" evidence="1">
    <location>
        <begin position="46"/>
        <end position="183"/>
    </location>
</feature>
<dbReference type="Pfam" id="PF03479">
    <property type="entry name" value="PCC"/>
    <property type="match status" value="1"/>
</dbReference>
<dbReference type="PANTHER" id="PTHR34988">
    <property type="entry name" value="PROTEIN, PUTATIVE-RELATED"/>
    <property type="match status" value="1"/>
</dbReference>
<gene>
    <name evidence="2" type="ordered locus">SM11_pD1530</name>
</gene>
<dbReference type="PANTHER" id="PTHR34988:SF1">
    <property type="entry name" value="DNA-BINDING PROTEIN"/>
    <property type="match status" value="1"/>
</dbReference>
<dbReference type="HOGENOM" id="CLU_114051_2_2_5"/>
<reference evidence="2 3" key="1">
    <citation type="journal article" date="2011" name="J. Biotechnol.">
        <title>The complete genome sequence of the dominant Sinorhizobium meliloti field isolate SM11 extends the S. meliloti pan-genome.</title>
        <authorList>
            <person name="Schneiker-Bekel S."/>
            <person name="Wibberg D."/>
            <person name="Bekel T."/>
            <person name="Blom J."/>
            <person name="Linke B."/>
            <person name="Neuweger H."/>
            <person name="Stiens M."/>
            <person name="Vorholter F.J."/>
            <person name="Weidner S."/>
            <person name="Goesmann A."/>
            <person name="Puhler A."/>
            <person name="Schluter A."/>
        </authorList>
    </citation>
    <scope>NUCLEOTIDE SEQUENCE [LARGE SCALE GENOMIC DNA]</scope>
    <source>
        <strain evidence="2 3">SM11</strain>
        <plasmid evidence="3">pSmeSM11d</plasmid>
    </source>
</reference>
<keyword evidence="2" id="KW-0614">Plasmid</keyword>
<evidence type="ECO:0000313" key="3">
    <source>
        <dbReference type="Proteomes" id="UP000009045"/>
    </source>
</evidence>
<dbReference type="KEGG" id="smx:SM11_pD1530"/>
<dbReference type="AlphaFoldDB" id="F7XJE1"/>
<dbReference type="InterPro" id="IPR005175">
    <property type="entry name" value="PPC_dom"/>
</dbReference>
<evidence type="ECO:0000313" key="2">
    <source>
        <dbReference type="EMBL" id="AEH84362.1"/>
    </source>
</evidence>
<geneLocation type="plasmid" evidence="2 3">
    <name>pSmeSM11d</name>
</geneLocation>
<evidence type="ECO:0000259" key="1">
    <source>
        <dbReference type="PROSITE" id="PS51742"/>
    </source>
</evidence>
<dbReference type="SUPFAM" id="SSF117856">
    <property type="entry name" value="AF0104/ALDC/Ptd012-like"/>
    <property type="match status" value="1"/>
</dbReference>
<sequence length="185" mass="19853">MLYDARGDARHLMNGWGFAQSGTDRHGKSSGGDEGKLMKQKLLAQDASERTFILVLEEGDEAFSAISAFAAQADIAGASVTAIGAFSSATVGFFRIESRDYRKIPVAEQSEVLSAIGDIARDEAGRPSLHLHAVLGLEDGSTRGGHLLEGYVRPTLEVIIRESPTGLCRRKRPELGIALIELDAE</sequence>
<dbReference type="CDD" id="cd11378">
    <property type="entry name" value="DUF296"/>
    <property type="match status" value="1"/>
</dbReference>
<dbReference type="EMBL" id="CP001832">
    <property type="protein sequence ID" value="AEH84362.1"/>
    <property type="molecule type" value="Genomic_DNA"/>
</dbReference>
<dbReference type="PROSITE" id="PS51742">
    <property type="entry name" value="PPC"/>
    <property type="match status" value="1"/>
</dbReference>